<gene>
    <name evidence="2" type="ORF">PPG34_11215</name>
</gene>
<accession>A0ABU3K985</accession>
<comment type="caution">
    <text evidence="2">The sequence shown here is derived from an EMBL/GenBank/DDBJ whole genome shotgun (WGS) entry which is preliminary data.</text>
</comment>
<keyword evidence="3" id="KW-1185">Reference proteome</keyword>
<evidence type="ECO:0000313" key="3">
    <source>
        <dbReference type="Proteomes" id="UP001250932"/>
    </source>
</evidence>
<feature type="compositionally biased region" description="Basic and acidic residues" evidence="1">
    <location>
        <begin position="195"/>
        <end position="205"/>
    </location>
</feature>
<proteinExistence type="predicted"/>
<reference evidence="2 3" key="1">
    <citation type="journal article" date="2023" name="ISME J.">
        <title>Cultivation and genomic characterization of novel and ubiquitous marine nitrite-oxidizing bacteria from the Nitrospirales.</title>
        <authorList>
            <person name="Mueller A.J."/>
            <person name="Daebeler A."/>
            <person name="Herbold C.W."/>
            <person name="Kirkegaard R.H."/>
            <person name="Daims H."/>
        </authorList>
    </citation>
    <scope>NUCLEOTIDE SEQUENCE [LARGE SCALE GENOMIC DNA]</scope>
    <source>
        <strain evidence="2 3">EB</strain>
    </source>
</reference>
<protein>
    <submittedName>
        <fullName evidence="2">Uncharacterized protein</fullName>
    </submittedName>
</protein>
<dbReference type="EMBL" id="JAQOUE010000001">
    <property type="protein sequence ID" value="MDT7042924.1"/>
    <property type="molecule type" value="Genomic_DNA"/>
</dbReference>
<evidence type="ECO:0000256" key="1">
    <source>
        <dbReference type="SAM" id="MobiDB-lite"/>
    </source>
</evidence>
<dbReference type="Proteomes" id="UP001250932">
    <property type="component" value="Unassembled WGS sequence"/>
</dbReference>
<organism evidence="2 3">
    <name type="scientific">Candidatus Nitronereus thalassa</name>
    <dbReference type="NCBI Taxonomy" id="3020898"/>
    <lineage>
        <taxon>Bacteria</taxon>
        <taxon>Pseudomonadati</taxon>
        <taxon>Nitrospirota</taxon>
        <taxon>Nitrospiria</taxon>
        <taxon>Nitrospirales</taxon>
        <taxon>Nitrospiraceae</taxon>
        <taxon>Candidatus Nitronereus</taxon>
    </lineage>
</organism>
<feature type="compositionally biased region" description="Polar residues" evidence="1">
    <location>
        <begin position="181"/>
        <end position="192"/>
    </location>
</feature>
<sequence length="238" mass="27253">MCISGTPRLVNFFILGTFLILLTLDVSAETGPQSLDRFYAQEFRKVSDILNEHIHQLDRCEAEMTKFEEAEVIGDLAECKKYNVLYEKVPTIMNNHMILYDSYGKWLRTLTDDESIKESGPANSHAMSLLRIFDVKLRQGVLQAKRVQELGMSLSDNLKAFSQFLDGLVDRGGIEQGGSNSGEPSSPLTGSLQLEEEKFKRDPRFQKLSPVKQKEKLELFRRKLREEFENPDRAIMQD</sequence>
<feature type="region of interest" description="Disordered" evidence="1">
    <location>
        <begin position="173"/>
        <end position="210"/>
    </location>
</feature>
<name>A0ABU3K985_9BACT</name>
<evidence type="ECO:0000313" key="2">
    <source>
        <dbReference type="EMBL" id="MDT7042924.1"/>
    </source>
</evidence>
<dbReference type="RefSeq" id="WP_313833391.1">
    <property type="nucleotide sequence ID" value="NZ_JAQOUE010000001.1"/>
</dbReference>